<name>A0A517SBA3_9PLAN</name>
<feature type="domain" description="Flavoprotein" evidence="1">
    <location>
        <begin position="9"/>
        <end position="179"/>
    </location>
</feature>
<dbReference type="GO" id="GO:0004633">
    <property type="term" value="F:phosphopantothenoylcysteine decarboxylase activity"/>
    <property type="evidence" value="ECO:0007669"/>
    <property type="project" value="TreeGrafter"/>
</dbReference>
<dbReference type="AlphaFoldDB" id="A0A517SBA3"/>
<dbReference type="GO" id="GO:0010181">
    <property type="term" value="F:FMN binding"/>
    <property type="evidence" value="ECO:0007669"/>
    <property type="project" value="TreeGrafter"/>
</dbReference>
<dbReference type="KEGG" id="ccos:Pan44_14370"/>
<dbReference type="PANTHER" id="PTHR14359:SF6">
    <property type="entry name" value="PHOSPHOPANTOTHENOYLCYSTEINE DECARBOXYLASE"/>
    <property type="match status" value="1"/>
</dbReference>
<proteinExistence type="predicted"/>
<dbReference type="EMBL" id="CP036271">
    <property type="protein sequence ID" value="QDT53420.1"/>
    <property type="molecule type" value="Genomic_DNA"/>
</dbReference>
<protein>
    <submittedName>
        <fullName evidence="2">Phosphopantothenoylcysteine decarboxylase</fullName>
    </submittedName>
</protein>
<reference evidence="2 3" key="1">
    <citation type="submission" date="2019-02" db="EMBL/GenBank/DDBJ databases">
        <title>Deep-cultivation of Planctomycetes and their phenomic and genomic characterization uncovers novel biology.</title>
        <authorList>
            <person name="Wiegand S."/>
            <person name="Jogler M."/>
            <person name="Boedeker C."/>
            <person name="Pinto D."/>
            <person name="Vollmers J."/>
            <person name="Rivas-Marin E."/>
            <person name="Kohn T."/>
            <person name="Peeters S.H."/>
            <person name="Heuer A."/>
            <person name="Rast P."/>
            <person name="Oberbeckmann S."/>
            <person name="Bunk B."/>
            <person name="Jeske O."/>
            <person name="Meyerdierks A."/>
            <person name="Storesund J.E."/>
            <person name="Kallscheuer N."/>
            <person name="Luecker S."/>
            <person name="Lage O.M."/>
            <person name="Pohl T."/>
            <person name="Merkel B.J."/>
            <person name="Hornburger P."/>
            <person name="Mueller R.-W."/>
            <person name="Bruemmer F."/>
            <person name="Labrenz M."/>
            <person name="Spormann A.M."/>
            <person name="Op den Camp H."/>
            <person name="Overmann J."/>
            <person name="Amann R."/>
            <person name="Jetten M.S.M."/>
            <person name="Mascher T."/>
            <person name="Medema M.H."/>
            <person name="Devos D.P."/>
            <person name="Kaster A.-K."/>
            <person name="Ovreas L."/>
            <person name="Rohde M."/>
            <person name="Galperin M.Y."/>
            <person name="Jogler C."/>
        </authorList>
    </citation>
    <scope>NUCLEOTIDE SEQUENCE [LARGE SCALE GENOMIC DNA]</scope>
    <source>
        <strain evidence="2 3">Pan44</strain>
    </source>
</reference>
<evidence type="ECO:0000259" key="1">
    <source>
        <dbReference type="Pfam" id="PF02441"/>
    </source>
</evidence>
<accession>A0A517SBA3</accession>
<keyword evidence="3" id="KW-1185">Reference proteome</keyword>
<dbReference type="RefSeq" id="WP_145028618.1">
    <property type="nucleotide sequence ID" value="NZ_CP036271.1"/>
</dbReference>
<dbReference type="InterPro" id="IPR036551">
    <property type="entry name" value="Flavin_trans-like"/>
</dbReference>
<dbReference type="Proteomes" id="UP000315700">
    <property type="component" value="Chromosome"/>
</dbReference>
<organism evidence="2 3">
    <name type="scientific">Caulifigura coniformis</name>
    <dbReference type="NCBI Taxonomy" id="2527983"/>
    <lineage>
        <taxon>Bacteria</taxon>
        <taxon>Pseudomonadati</taxon>
        <taxon>Planctomycetota</taxon>
        <taxon>Planctomycetia</taxon>
        <taxon>Planctomycetales</taxon>
        <taxon>Planctomycetaceae</taxon>
        <taxon>Caulifigura</taxon>
    </lineage>
</organism>
<evidence type="ECO:0000313" key="2">
    <source>
        <dbReference type="EMBL" id="QDT53420.1"/>
    </source>
</evidence>
<dbReference type="SUPFAM" id="SSF52507">
    <property type="entry name" value="Homo-oligomeric flavin-containing Cys decarboxylases, HFCD"/>
    <property type="match status" value="1"/>
</dbReference>
<gene>
    <name evidence="2" type="ORF">Pan44_14370</name>
</gene>
<dbReference type="Gene3D" id="3.40.50.1950">
    <property type="entry name" value="Flavin prenyltransferase-like"/>
    <property type="match status" value="1"/>
</dbReference>
<evidence type="ECO:0000313" key="3">
    <source>
        <dbReference type="Proteomes" id="UP000315700"/>
    </source>
</evidence>
<dbReference type="Pfam" id="PF02441">
    <property type="entry name" value="Flavoprotein"/>
    <property type="match status" value="1"/>
</dbReference>
<sequence>MSTSLKDREILLAVCGGIAAYKSADLASKLVQAGAKVTVVMTQAAGQFIGKTTFEALTGRPVYVHMFEPLEHPIGEHIGLARRAQLYVIAPGTADMLAKVAHGHADDLASTLALTCVCPILIAPAMNNEMWAKPATQRNIAQLQADNVLLAGPGSGWLSCGAVGPGRMAEPVDILAAIENVFAKVA</sequence>
<dbReference type="PANTHER" id="PTHR14359">
    <property type="entry name" value="HOMO-OLIGOMERIC FLAVIN CONTAINING CYS DECARBOXYLASE FAMILY"/>
    <property type="match status" value="1"/>
</dbReference>
<dbReference type="GO" id="GO:0071513">
    <property type="term" value="C:phosphopantothenoylcysteine decarboxylase complex"/>
    <property type="evidence" value="ECO:0007669"/>
    <property type="project" value="TreeGrafter"/>
</dbReference>
<dbReference type="GO" id="GO:0015937">
    <property type="term" value="P:coenzyme A biosynthetic process"/>
    <property type="evidence" value="ECO:0007669"/>
    <property type="project" value="TreeGrafter"/>
</dbReference>
<dbReference type="InParanoid" id="A0A517SBA3"/>
<dbReference type="OrthoDB" id="9802554at2"/>
<dbReference type="InterPro" id="IPR003382">
    <property type="entry name" value="Flavoprotein"/>
</dbReference>